<dbReference type="PANTHER" id="PTHR46577">
    <property type="entry name" value="HTH-TYPE TRANSCRIPTIONAL REGULATORY PROTEIN GABR"/>
    <property type="match status" value="1"/>
</dbReference>
<dbReference type="Gene3D" id="3.40.640.10">
    <property type="entry name" value="Type I PLP-dependent aspartate aminotransferase-like (Major domain)"/>
    <property type="match status" value="1"/>
</dbReference>
<reference evidence="7 8" key="1">
    <citation type="journal article" date="2016" name="Int. J. Syst. Evol. Microbiol.">
        <title>Pseudaminobacter manganicus sp. nov., isolated from sludge of a manganese mine.</title>
        <authorList>
            <person name="Li J."/>
            <person name="Huang J."/>
            <person name="Liao S."/>
            <person name="Wang G."/>
        </authorList>
    </citation>
    <scope>NUCLEOTIDE SEQUENCE [LARGE SCALE GENOMIC DNA]</scope>
    <source>
        <strain evidence="7 8">JH-7</strain>
    </source>
</reference>
<comment type="similarity">
    <text evidence="1">In the C-terminal section; belongs to the class-I pyridoxal-phosphate-dependent aminotransferase family.</text>
</comment>
<dbReference type="SUPFAM" id="SSF46785">
    <property type="entry name" value="Winged helix' DNA-binding domain"/>
    <property type="match status" value="1"/>
</dbReference>
<feature type="domain" description="HTH gntR-type" evidence="6">
    <location>
        <begin position="11"/>
        <end position="79"/>
    </location>
</feature>
<dbReference type="InterPro" id="IPR051446">
    <property type="entry name" value="HTH_trans_reg/aminotransferase"/>
</dbReference>
<sequence>MADFLTSGDDTTLVERVMSATRSRIAARTLAPGAKLPSIRQCAETMQVSKSTVVEAYDRLAAEGIIQSRRGSGFYVSGHTQPLSLDNIGPRLDRAIDPLWISRQSLEMGDEFLKPGCGWLPASWMPNDSLRRALRTLARGNDDILTDYGSPLGAIALRRLLARRMCEHDVEAGPDQIMLTGSGTQAIDLLCRFLIEPGDTVLVDDPCYFNFHALLRAHRAKVVSVPYTPTGPDIDQFAKALTEHRPRLYVTNSAIHNPTGASLSSVVAHRLLKLAEQHDIIIIEDDIFADFEEEPSPRLAAFDGLERVVRIGSFSKTLSASIRCGYIAARPDWIEGLTALKIATAFGSGRLAGELLASVLTDGTYRKHVAGLRTRLATAMSRTITRLRDTGLTPWLEPKAGMFVWCRLPDGLDATALARKGLAENVIFAPGNAFSLSQSAGGYLRFNVAQSADPRIFRILEDAIAQTGR</sequence>
<accession>A0A1V8RRF3</accession>
<keyword evidence="4" id="KW-0238">DNA-binding</keyword>
<evidence type="ECO:0000259" key="6">
    <source>
        <dbReference type="PROSITE" id="PS50949"/>
    </source>
</evidence>
<evidence type="ECO:0000313" key="7">
    <source>
        <dbReference type="EMBL" id="OQM75559.1"/>
    </source>
</evidence>
<dbReference type="InterPro" id="IPR000524">
    <property type="entry name" value="Tscrpt_reg_HTH_GntR"/>
</dbReference>
<dbReference type="PROSITE" id="PS50949">
    <property type="entry name" value="HTH_GNTR"/>
    <property type="match status" value="1"/>
</dbReference>
<comment type="caution">
    <text evidence="7">The sequence shown here is derived from an EMBL/GenBank/DDBJ whole genome shotgun (WGS) entry which is preliminary data.</text>
</comment>
<dbReference type="Pfam" id="PF00392">
    <property type="entry name" value="GntR"/>
    <property type="match status" value="1"/>
</dbReference>
<dbReference type="Gene3D" id="3.90.1150.10">
    <property type="entry name" value="Aspartate Aminotransferase, domain 1"/>
    <property type="match status" value="1"/>
</dbReference>
<evidence type="ECO:0000256" key="3">
    <source>
        <dbReference type="ARBA" id="ARBA00023015"/>
    </source>
</evidence>
<evidence type="ECO:0000256" key="1">
    <source>
        <dbReference type="ARBA" id="ARBA00005384"/>
    </source>
</evidence>
<dbReference type="PRINTS" id="PR00035">
    <property type="entry name" value="HTHGNTR"/>
</dbReference>
<dbReference type="STRING" id="1873176.BFN67_17390"/>
<dbReference type="SUPFAM" id="SSF53383">
    <property type="entry name" value="PLP-dependent transferases"/>
    <property type="match status" value="1"/>
</dbReference>
<evidence type="ECO:0000256" key="2">
    <source>
        <dbReference type="ARBA" id="ARBA00022898"/>
    </source>
</evidence>
<keyword evidence="8" id="KW-1185">Reference proteome</keyword>
<protein>
    <submittedName>
        <fullName evidence="7">GntR family transcriptional regulator</fullName>
    </submittedName>
</protein>
<keyword evidence="3" id="KW-0805">Transcription regulation</keyword>
<dbReference type="InterPro" id="IPR015424">
    <property type="entry name" value="PyrdxlP-dep_Trfase"/>
</dbReference>
<dbReference type="GO" id="GO:0030170">
    <property type="term" value="F:pyridoxal phosphate binding"/>
    <property type="evidence" value="ECO:0007669"/>
    <property type="project" value="InterPro"/>
</dbReference>
<evidence type="ECO:0000256" key="4">
    <source>
        <dbReference type="ARBA" id="ARBA00023125"/>
    </source>
</evidence>
<dbReference type="CDD" id="cd00609">
    <property type="entry name" value="AAT_like"/>
    <property type="match status" value="1"/>
</dbReference>
<keyword evidence="5" id="KW-0804">Transcription</keyword>
<organism evidence="7 8">
    <name type="scientific">Manganibacter manganicus</name>
    <dbReference type="NCBI Taxonomy" id="1873176"/>
    <lineage>
        <taxon>Bacteria</taxon>
        <taxon>Pseudomonadati</taxon>
        <taxon>Pseudomonadota</taxon>
        <taxon>Alphaproteobacteria</taxon>
        <taxon>Hyphomicrobiales</taxon>
        <taxon>Phyllobacteriaceae</taxon>
        <taxon>Manganibacter</taxon>
    </lineage>
</organism>
<proteinExistence type="inferred from homology"/>
<evidence type="ECO:0000256" key="5">
    <source>
        <dbReference type="ARBA" id="ARBA00023163"/>
    </source>
</evidence>
<name>A0A1V8RRF3_9HYPH</name>
<dbReference type="RefSeq" id="WP_080919663.1">
    <property type="nucleotide sequence ID" value="NZ_MDET01000014.1"/>
</dbReference>
<dbReference type="InterPro" id="IPR036388">
    <property type="entry name" value="WH-like_DNA-bd_sf"/>
</dbReference>
<dbReference type="Pfam" id="PF00155">
    <property type="entry name" value="Aminotran_1_2"/>
    <property type="match status" value="1"/>
</dbReference>
<gene>
    <name evidence="7" type="ORF">BFN67_17390</name>
</gene>
<dbReference type="InterPro" id="IPR004839">
    <property type="entry name" value="Aminotransferase_I/II_large"/>
</dbReference>
<dbReference type="AlphaFoldDB" id="A0A1V8RRF3"/>
<evidence type="ECO:0000313" key="8">
    <source>
        <dbReference type="Proteomes" id="UP000191905"/>
    </source>
</evidence>
<dbReference type="PANTHER" id="PTHR46577:SF2">
    <property type="entry name" value="TRANSCRIPTIONAL REGULATORY PROTEIN"/>
    <property type="match status" value="1"/>
</dbReference>
<dbReference type="GO" id="GO:0003700">
    <property type="term" value="F:DNA-binding transcription factor activity"/>
    <property type="evidence" value="ECO:0007669"/>
    <property type="project" value="InterPro"/>
</dbReference>
<dbReference type="InterPro" id="IPR015422">
    <property type="entry name" value="PyrdxlP-dep_Trfase_small"/>
</dbReference>
<dbReference type="SMART" id="SM00345">
    <property type="entry name" value="HTH_GNTR"/>
    <property type="match status" value="1"/>
</dbReference>
<dbReference type="InterPro" id="IPR015421">
    <property type="entry name" value="PyrdxlP-dep_Trfase_major"/>
</dbReference>
<dbReference type="GO" id="GO:0003677">
    <property type="term" value="F:DNA binding"/>
    <property type="evidence" value="ECO:0007669"/>
    <property type="project" value="UniProtKB-KW"/>
</dbReference>
<keyword evidence="2" id="KW-0663">Pyridoxal phosphate</keyword>
<dbReference type="CDD" id="cd07377">
    <property type="entry name" value="WHTH_GntR"/>
    <property type="match status" value="1"/>
</dbReference>
<dbReference type="EMBL" id="MDET01000014">
    <property type="protein sequence ID" value="OQM75559.1"/>
    <property type="molecule type" value="Genomic_DNA"/>
</dbReference>
<dbReference type="InterPro" id="IPR036390">
    <property type="entry name" value="WH_DNA-bd_sf"/>
</dbReference>
<dbReference type="Gene3D" id="1.10.10.10">
    <property type="entry name" value="Winged helix-like DNA-binding domain superfamily/Winged helix DNA-binding domain"/>
    <property type="match status" value="1"/>
</dbReference>
<dbReference type="Proteomes" id="UP000191905">
    <property type="component" value="Unassembled WGS sequence"/>
</dbReference>